<dbReference type="EMBL" id="CAADRP010001674">
    <property type="protein sequence ID" value="VFU47801.1"/>
    <property type="molecule type" value="Genomic_DNA"/>
</dbReference>
<accession>A0A6N2M1H1</accession>
<proteinExistence type="predicted"/>
<gene>
    <name evidence="2" type="ORF">SVIM_LOCUS308518</name>
</gene>
<dbReference type="AlphaFoldDB" id="A0A6N2M1H1"/>
<feature type="compositionally biased region" description="Basic and acidic residues" evidence="1">
    <location>
        <begin position="190"/>
        <end position="203"/>
    </location>
</feature>
<name>A0A6N2M1H1_SALVM</name>
<organism evidence="2">
    <name type="scientific">Salix viminalis</name>
    <name type="common">Common osier</name>
    <name type="synonym">Basket willow</name>
    <dbReference type="NCBI Taxonomy" id="40686"/>
    <lineage>
        <taxon>Eukaryota</taxon>
        <taxon>Viridiplantae</taxon>
        <taxon>Streptophyta</taxon>
        <taxon>Embryophyta</taxon>
        <taxon>Tracheophyta</taxon>
        <taxon>Spermatophyta</taxon>
        <taxon>Magnoliopsida</taxon>
        <taxon>eudicotyledons</taxon>
        <taxon>Gunneridae</taxon>
        <taxon>Pentapetalae</taxon>
        <taxon>rosids</taxon>
        <taxon>fabids</taxon>
        <taxon>Malpighiales</taxon>
        <taxon>Salicaceae</taxon>
        <taxon>Saliceae</taxon>
        <taxon>Salix</taxon>
    </lineage>
</organism>
<feature type="region of interest" description="Disordered" evidence="1">
    <location>
        <begin position="190"/>
        <end position="210"/>
    </location>
</feature>
<evidence type="ECO:0000313" key="2">
    <source>
        <dbReference type="EMBL" id="VFU47801.1"/>
    </source>
</evidence>
<feature type="region of interest" description="Disordered" evidence="1">
    <location>
        <begin position="76"/>
        <end position="97"/>
    </location>
</feature>
<evidence type="ECO:0000256" key="1">
    <source>
        <dbReference type="SAM" id="MobiDB-lite"/>
    </source>
</evidence>
<reference evidence="2" key="1">
    <citation type="submission" date="2019-03" db="EMBL/GenBank/DDBJ databases">
        <authorList>
            <person name="Mank J."/>
            <person name="Almeida P."/>
        </authorList>
    </citation>
    <scope>NUCLEOTIDE SEQUENCE</scope>
    <source>
        <strain evidence="2">78183</strain>
    </source>
</reference>
<protein>
    <submittedName>
        <fullName evidence="2">Uncharacterized protein</fullName>
    </submittedName>
</protein>
<sequence>MSFIGSKPCNKPVPQCLIDDEGEHWLCPLEVRQLERLEFGVVEVKTGLGQGVVEADPVPGADLEVTAVQGYEVKAAPESEASLESKEGLESAANLESKEGLESGVEGFWAGRESECHLLDQSLATSRSHNTSCYIGYCCPALVMPAVGPATETPGIWGGGSVVAADPVPGPDLEAKAVQGYEAVEEVKTAPESEANLESKEGLESAANLESKEGLESGVEGFWAGRESEVAGFWAGRGSEANLELKEGLESGVVGFWAGRGSEAMVAAELILIGPAGRYMLPIARQ</sequence>